<gene>
    <name evidence="6" type="ORF">DDE18_07645</name>
</gene>
<dbReference type="PROSITE" id="PS50043">
    <property type="entry name" value="HTH_LUXR_2"/>
    <property type="match status" value="1"/>
</dbReference>
<dbReference type="PANTHER" id="PTHR44688">
    <property type="entry name" value="DNA-BINDING TRANSCRIPTIONAL ACTIVATOR DEVR_DOSR"/>
    <property type="match status" value="1"/>
</dbReference>
<dbReference type="Gene3D" id="1.10.10.10">
    <property type="entry name" value="Winged helix-like DNA-binding domain superfamily/Winged helix DNA-binding domain"/>
    <property type="match status" value="1"/>
</dbReference>
<dbReference type="EMBL" id="QDGZ01000003">
    <property type="protein sequence ID" value="PVG83175.1"/>
    <property type="molecule type" value="Genomic_DNA"/>
</dbReference>
<dbReference type="Pfam" id="PF00196">
    <property type="entry name" value="GerE"/>
    <property type="match status" value="1"/>
</dbReference>
<dbReference type="GO" id="GO:0003677">
    <property type="term" value="F:DNA binding"/>
    <property type="evidence" value="ECO:0007669"/>
    <property type="project" value="UniProtKB-KW"/>
</dbReference>
<feature type="domain" description="HTH luxR-type" evidence="5">
    <location>
        <begin position="39"/>
        <end position="104"/>
    </location>
</feature>
<dbReference type="InterPro" id="IPR016032">
    <property type="entry name" value="Sig_transdc_resp-reg_C-effctor"/>
</dbReference>
<keyword evidence="1" id="KW-0805">Transcription regulation</keyword>
<dbReference type="AlphaFoldDB" id="A0A2T8FBV2"/>
<keyword evidence="3" id="KW-0804">Transcription</keyword>
<evidence type="ECO:0000256" key="3">
    <source>
        <dbReference type="ARBA" id="ARBA00023163"/>
    </source>
</evidence>
<dbReference type="PANTHER" id="PTHR44688:SF16">
    <property type="entry name" value="DNA-BINDING TRANSCRIPTIONAL ACTIVATOR DEVR_DOSR"/>
    <property type="match status" value="1"/>
</dbReference>
<dbReference type="InterPro" id="IPR036388">
    <property type="entry name" value="WH-like_DNA-bd_sf"/>
</dbReference>
<dbReference type="SMART" id="SM00421">
    <property type="entry name" value="HTH_LUXR"/>
    <property type="match status" value="1"/>
</dbReference>
<accession>A0A2T8FBV2</accession>
<name>A0A2T8FBV2_9ACTN</name>
<dbReference type="CDD" id="cd06170">
    <property type="entry name" value="LuxR_C_like"/>
    <property type="match status" value="1"/>
</dbReference>
<proteinExistence type="predicted"/>
<evidence type="ECO:0000313" key="7">
    <source>
        <dbReference type="Proteomes" id="UP000246018"/>
    </source>
</evidence>
<dbReference type="Proteomes" id="UP000246018">
    <property type="component" value="Unassembled WGS sequence"/>
</dbReference>
<reference evidence="6 7" key="1">
    <citation type="submission" date="2018-04" db="EMBL/GenBank/DDBJ databases">
        <title>Genome of Nocardioides gansuensis WSJ-1.</title>
        <authorList>
            <person name="Wu S."/>
            <person name="Wang G."/>
        </authorList>
    </citation>
    <scope>NUCLEOTIDE SEQUENCE [LARGE SCALE GENOMIC DNA]</scope>
    <source>
        <strain evidence="6 7">WSJ-1</strain>
    </source>
</reference>
<dbReference type="PRINTS" id="PR00038">
    <property type="entry name" value="HTHLUXR"/>
</dbReference>
<dbReference type="SUPFAM" id="SSF46894">
    <property type="entry name" value="C-terminal effector domain of the bipartite response regulators"/>
    <property type="match status" value="1"/>
</dbReference>
<comment type="caution">
    <text evidence="6">The sequence shown here is derived from an EMBL/GenBank/DDBJ whole genome shotgun (WGS) entry which is preliminary data.</text>
</comment>
<evidence type="ECO:0000256" key="2">
    <source>
        <dbReference type="ARBA" id="ARBA00023125"/>
    </source>
</evidence>
<evidence type="ECO:0000313" key="6">
    <source>
        <dbReference type="EMBL" id="PVG83175.1"/>
    </source>
</evidence>
<evidence type="ECO:0000256" key="4">
    <source>
        <dbReference type="SAM" id="MobiDB-lite"/>
    </source>
</evidence>
<keyword evidence="7" id="KW-1185">Reference proteome</keyword>
<feature type="region of interest" description="Disordered" evidence="4">
    <location>
        <begin position="22"/>
        <end position="44"/>
    </location>
</feature>
<keyword evidence="2" id="KW-0238">DNA-binding</keyword>
<evidence type="ECO:0000256" key="1">
    <source>
        <dbReference type="ARBA" id="ARBA00023015"/>
    </source>
</evidence>
<dbReference type="InterPro" id="IPR000792">
    <property type="entry name" value="Tscrpt_reg_LuxR_C"/>
</dbReference>
<evidence type="ECO:0000259" key="5">
    <source>
        <dbReference type="PROSITE" id="PS50043"/>
    </source>
</evidence>
<dbReference type="OrthoDB" id="9816529at2"/>
<protein>
    <recommendedName>
        <fullName evidence="5">HTH luxR-type domain-containing protein</fullName>
    </recommendedName>
</protein>
<sequence length="105" mass="11620">MGQALGDPAYVEAVRQGASASLDDTLGELVDHEPAHRAPQRTESLLTRRDQEVAALVAEGLTNQEIADRLVISTRTAEAHVEHVLRKLDFRSRTQIATWFTTRAD</sequence>
<dbReference type="GO" id="GO:0006355">
    <property type="term" value="P:regulation of DNA-templated transcription"/>
    <property type="evidence" value="ECO:0007669"/>
    <property type="project" value="InterPro"/>
</dbReference>
<organism evidence="6 7">
    <name type="scientific">Nocardioides gansuensis</name>
    <dbReference type="NCBI Taxonomy" id="2138300"/>
    <lineage>
        <taxon>Bacteria</taxon>
        <taxon>Bacillati</taxon>
        <taxon>Actinomycetota</taxon>
        <taxon>Actinomycetes</taxon>
        <taxon>Propionibacteriales</taxon>
        <taxon>Nocardioidaceae</taxon>
        <taxon>Nocardioides</taxon>
    </lineage>
</organism>